<feature type="signal peptide" evidence="1">
    <location>
        <begin position="1"/>
        <end position="21"/>
    </location>
</feature>
<evidence type="ECO:0000256" key="1">
    <source>
        <dbReference type="SAM" id="SignalP"/>
    </source>
</evidence>
<dbReference type="Proteomes" id="UP000501891">
    <property type="component" value="Chromosome"/>
</dbReference>
<dbReference type="InterPro" id="IPR018673">
    <property type="entry name" value="DUF2141"/>
</dbReference>
<accession>A0A858R512</accession>
<organism evidence="2 3">
    <name type="scientific">Aerophototrophica crusticola</name>
    <dbReference type="NCBI Taxonomy" id="1709002"/>
    <lineage>
        <taxon>Bacteria</taxon>
        <taxon>Pseudomonadati</taxon>
        <taxon>Pseudomonadota</taxon>
        <taxon>Alphaproteobacteria</taxon>
        <taxon>Rhodospirillales</taxon>
        <taxon>Rhodospirillaceae</taxon>
        <taxon>Aerophototrophica</taxon>
    </lineage>
</organism>
<reference evidence="2" key="1">
    <citation type="submission" date="2020-04" db="EMBL/GenBank/DDBJ databases">
        <title>A desert anoxygenic phototrophic bacterium fixes CO2 using RubisCO under aerobic conditions.</title>
        <authorList>
            <person name="Tang K."/>
        </authorList>
    </citation>
    <scope>NUCLEOTIDE SEQUENCE [LARGE SCALE GENOMIC DNA]</scope>
    <source>
        <strain evidence="2">MIMtkB3</strain>
    </source>
</reference>
<protein>
    <submittedName>
        <fullName evidence="2">DUF2141 domain-containing protein</fullName>
    </submittedName>
</protein>
<evidence type="ECO:0000313" key="2">
    <source>
        <dbReference type="EMBL" id="QJE72474.1"/>
    </source>
</evidence>
<evidence type="ECO:0000313" key="3">
    <source>
        <dbReference type="Proteomes" id="UP000501891"/>
    </source>
</evidence>
<dbReference type="KEGG" id="acru:HHL28_04610"/>
<keyword evidence="3" id="KW-1185">Reference proteome</keyword>
<gene>
    <name evidence="2" type="ORF">HHL28_04610</name>
</gene>
<feature type="chain" id="PRO_5032801595" evidence="1">
    <location>
        <begin position="22"/>
        <end position="155"/>
    </location>
</feature>
<dbReference type="AlphaFoldDB" id="A0A858R512"/>
<keyword evidence="1" id="KW-0732">Signal</keyword>
<dbReference type="Pfam" id="PF09912">
    <property type="entry name" value="DUF2141"/>
    <property type="match status" value="1"/>
</dbReference>
<name>A0A858R512_9PROT</name>
<dbReference type="EMBL" id="CP051775">
    <property type="protein sequence ID" value="QJE72474.1"/>
    <property type="molecule type" value="Genomic_DNA"/>
</dbReference>
<proteinExistence type="predicted"/>
<sequence length="155" mass="16561">MRKTSLALSILMLAGVAKAFAATPAPACDGGDGEVRLNLTVEGVRRAAGNVTITLYPDDPDKFLARTGKIARIRVPATVPATSICLPAPEAGGYAIAVYHDENGDKDFNRTMLGMPKEGYGFSNNAETTLGLPRFQEVRFDAKAGDNSVTIRLRY</sequence>